<dbReference type="Proteomes" id="UP000494206">
    <property type="component" value="Unassembled WGS sequence"/>
</dbReference>
<evidence type="ECO:0000256" key="2">
    <source>
        <dbReference type="RuleBase" id="RU102079"/>
    </source>
</evidence>
<dbReference type="InterPro" id="IPR001079">
    <property type="entry name" value="Galectin_CRD"/>
</dbReference>
<dbReference type="InterPro" id="IPR044156">
    <property type="entry name" value="Galectin-like"/>
</dbReference>
<evidence type="ECO:0000259" key="3">
    <source>
        <dbReference type="PROSITE" id="PS51304"/>
    </source>
</evidence>
<gene>
    <name evidence="4" type="ORF">CBOVIS_LOCUS2349</name>
</gene>
<dbReference type="OrthoDB" id="6251307at2759"/>
<evidence type="ECO:0000313" key="5">
    <source>
        <dbReference type="Proteomes" id="UP000494206"/>
    </source>
</evidence>
<feature type="domain" description="Galectin" evidence="3">
    <location>
        <begin position="13"/>
        <end position="139"/>
    </location>
</feature>
<dbReference type="SMART" id="SM00276">
    <property type="entry name" value="GLECT"/>
    <property type="match status" value="1"/>
</dbReference>
<dbReference type="SUPFAM" id="SSF49899">
    <property type="entry name" value="Concanavalin A-like lectins/glucanases"/>
    <property type="match status" value="1"/>
</dbReference>
<dbReference type="SMART" id="SM00908">
    <property type="entry name" value="Gal-bind_lectin"/>
    <property type="match status" value="1"/>
</dbReference>
<comment type="caution">
    <text evidence="4">The sequence shown here is derived from an EMBL/GenBank/DDBJ whole genome shotgun (WGS) entry which is preliminary data.</text>
</comment>
<dbReference type="Gene3D" id="2.60.120.200">
    <property type="match status" value="1"/>
</dbReference>
<proteinExistence type="predicted"/>
<evidence type="ECO:0000256" key="1">
    <source>
        <dbReference type="ARBA" id="ARBA00022734"/>
    </source>
</evidence>
<sequence>MMSQRINQPASPGSFAIPMALTHGTEITFNGTVHSSKKDFTINLLAGSNTALQVDFRWKNDKIVVLNAKIDNVWGNELRHDNPLHHGQTFELNVRVYPTYYHVTVNGVLLGDFPHRVAYQSVNAIFLDGHVNMHFVNFTRF</sequence>
<dbReference type="EMBL" id="CADEPM010000002">
    <property type="protein sequence ID" value="CAB3399184.1"/>
    <property type="molecule type" value="Genomic_DNA"/>
</dbReference>
<dbReference type="CDD" id="cd00070">
    <property type="entry name" value="GLECT"/>
    <property type="match status" value="1"/>
</dbReference>
<keyword evidence="1 2" id="KW-0430">Lectin</keyword>
<dbReference type="PANTHER" id="PTHR11346">
    <property type="entry name" value="GALECTIN"/>
    <property type="match status" value="1"/>
</dbReference>
<dbReference type="PROSITE" id="PS51304">
    <property type="entry name" value="GALECTIN"/>
    <property type="match status" value="1"/>
</dbReference>
<reference evidence="4 5" key="1">
    <citation type="submission" date="2020-04" db="EMBL/GenBank/DDBJ databases">
        <authorList>
            <person name="Laetsch R D."/>
            <person name="Stevens L."/>
            <person name="Kumar S."/>
            <person name="Blaxter L. M."/>
        </authorList>
    </citation>
    <scope>NUCLEOTIDE SEQUENCE [LARGE SCALE GENOMIC DNA]</scope>
</reference>
<dbReference type="InterPro" id="IPR013320">
    <property type="entry name" value="ConA-like_dom_sf"/>
</dbReference>
<accession>A0A8S1ECX4</accession>
<protein>
    <recommendedName>
        <fullName evidence="2">Galectin</fullName>
    </recommendedName>
</protein>
<dbReference type="AlphaFoldDB" id="A0A8S1ECX4"/>
<dbReference type="GO" id="GO:0030246">
    <property type="term" value="F:carbohydrate binding"/>
    <property type="evidence" value="ECO:0007669"/>
    <property type="project" value="UniProtKB-UniRule"/>
</dbReference>
<dbReference type="Pfam" id="PF00337">
    <property type="entry name" value="Gal-bind_lectin"/>
    <property type="match status" value="1"/>
</dbReference>
<dbReference type="PANTHER" id="PTHR11346:SF78">
    <property type="entry name" value="DUF1968 DOMAIN-CONTAINING PROTEIN-RELATED"/>
    <property type="match status" value="1"/>
</dbReference>
<keyword evidence="5" id="KW-1185">Reference proteome</keyword>
<name>A0A8S1ECX4_9PELO</name>
<dbReference type="FunFam" id="2.60.120.200:FF:000213">
    <property type="entry name" value="Galectin"/>
    <property type="match status" value="1"/>
</dbReference>
<evidence type="ECO:0000313" key="4">
    <source>
        <dbReference type="EMBL" id="CAB3399184.1"/>
    </source>
</evidence>
<organism evidence="4 5">
    <name type="scientific">Caenorhabditis bovis</name>
    <dbReference type="NCBI Taxonomy" id="2654633"/>
    <lineage>
        <taxon>Eukaryota</taxon>
        <taxon>Metazoa</taxon>
        <taxon>Ecdysozoa</taxon>
        <taxon>Nematoda</taxon>
        <taxon>Chromadorea</taxon>
        <taxon>Rhabditida</taxon>
        <taxon>Rhabditina</taxon>
        <taxon>Rhabditomorpha</taxon>
        <taxon>Rhabditoidea</taxon>
        <taxon>Rhabditidae</taxon>
        <taxon>Peloderinae</taxon>
        <taxon>Caenorhabditis</taxon>
    </lineage>
</organism>
<dbReference type="GO" id="GO:0016936">
    <property type="term" value="F:galactoside binding"/>
    <property type="evidence" value="ECO:0007669"/>
    <property type="project" value="TreeGrafter"/>
</dbReference>